<sequence>MTRYFPGDVVLASMNLSGPGGRKIRPAVVLGECERNSFLLCPVTSRQPDSGDFLPLGLDDFEKGGLDLFDESYVLVSEAGPVDGRYILGKKGKLVSSRFKEISGRVRF</sequence>
<dbReference type="AlphaFoldDB" id="E1RHJ0"/>
<dbReference type="Proteomes" id="UP000006565">
    <property type="component" value="Chromosome"/>
</dbReference>
<gene>
    <name evidence="1" type="ordered locus">Mpet_0525</name>
</gene>
<dbReference type="InterPro" id="IPR003477">
    <property type="entry name" value="PemK-like"/>
</dbReference>
<dbReference type="EMBL" id="CP002117">
    <property type="protein sequence ID" value="ADN35299.1"/>
    <property type="molecule type" value="Genomic_DNA"/>
</dbReference>
<dbReference type="GO" id="GO:0003677">
    <property type="term" value="F:DNA binding"/>
    <property type="evidence" value="ECO:0007669"/>
    <property type="project" value="InterPro"/>
</dbReference>
<dbReference type="KEGG" id="mpi:Mpet_0525"/>
<organism evidence="1 2">
    <name type="scientific">Methanolacinia petrolearia (strain DSM 11571 / OCM 486 / SEBR 4847)</name>
    <name type="common">Methanoplanus petrolearius</name>
    <dbReference type="NCBI Taxonomy" id="679926"/>
    <lineage>
        <taxon>Archaea</taxon>
        <taxon>Methanobacteriati</taxon>
        <taxon>Methanobacteriota</taxon>
        <taxon>Stenosarchaea group</taxon>
        <taxon>Methanomicrobia</taxon>
        <taxon>Methanomicrobiales</taxon>
        <taxon>Methanomicrobiaceae</taxon>
        <taxon>Methanolacinia</taxon>
    </lineage>
</organism>
<proteinExistence type="predicted"/>
<dbReference type="Pfam" id="PF02452">
    <property type="entry name" value="PemK_toxin"/>
    <property type="match status" value="1"/>
</dbReference>
<dbReference type="RefSeq" id="WP_013328477.1">
    <property type="nucleotide sequence ID" value="NC_014507.1"/>
</dbReference>
<dbReference type="STRING" id="679926.Mpet_0525"/>
<dbReference type="HOGENOM" id="CLU_121823_6_0_2"/>
<dbReference type="GeneID" id="9742973"/>
<reference evidence="1 2" key="1">
    <citation type="journal article" date="2010" name="Stand. Genomic Sci.">
        <title>Complete genome sequence of Methanoplanus petrolearius type strain (SEBR 4847).</title>
        <authorList>
            <person name="Brambilla E."/>
            <person name="Djao O.D."/>
            <person name="Daligault H."/>
            <person name="Lapidus A."/>
            <person name="Lucas S."/>
            <person name="Hammon N."/>
            <person name="Nolan M."/>
            <person name="Tice H."/>
            <person name="Cheng J.F."/>
            <person name="Han C."/>
            <person name="Tapia R."/>
            <person name="Goodwin L."/>
            <person name="Pitluck S."/>
            <person name="Liolios K."/>
            <person name="Ivanova N."/>
            <person name="Mavromatis K."/>
            <person name="Mikhailova N."/>
            <person name="Pati A."/>
            <person name="Chen A."/>
            <person name="Palaniappan K."/>
            <person name="Land M."/>
            <person name="Hauser L."/>
            <person name="Chang Y.J."/>
            <person name="Jeffries C.D."/>
            <person name="Rohde M."/>
            <person name="Spring S."/>
            <person name="Sikorski J."/>
            <person name="Goker M."/>
            <person name="Woyke T."/>
            <person name="Bristow J."/>
            <person name="Eisen J.A."/>
            <person name="Markowitz V."/>
            <person name="Hugenholtz P."/>
            <person name="Kyrpides N.C."/>
            <person name="Klenk H.P."/>
        </authorList>
    </citation>
    <scope>NUCLEOTIDE SEQUENCE [LARGE SCALE GENOMIC DNA]</scope>
    <source>
        <strain evidence="2">DSM 11571 / OCM 486 / SEBR 4847</strain>
    </source>
</reference>
<dbReference type="SUPFAM" id="SSF50118">
    <property type="entry name" value="Cell growth inhibitor/plasmid maintenance toxic component"/>
    <property type="match status" value="1"/>
</dbReference>
<keyword evidence="2" id="KW-1185">Reference proteome</keyword>
<dbReference type="Gene3D" id="2.30.30.110">
    <property type="match status" value="1"/>
</dbReference>
<protein>
    <recommendedName>
        <fullName evidence="3">Type II toxin-antitoxin system PemK/MazF family toxin</fullName>
    </recommendedName>
</protein>
<evidence type="ECO:0000313" key="2">
    <source>
        <dbReference type="Proteomes" id="UP000006565"/>
    </source>
</evidence>
<dbReference type="InterPro" id="IPR011067">
    <property type="entry name" value="Plasmid_toxin/cell-grow_inhib"/>
</dbReference>
<dbReference type="eggNOG" id="arCOG03403">
    <property type="taxonomic scope" value="Archaea"/>
</dbReference>
<dbReference type="OrthoDB" id="110271at2157"/>
<name>E1RHJ0_METP4</name>
<evidence type="ECO:0000313" key="1">
    <source>
        <dbReference type="EMBL" id="ADN35299.1"/>
    </source>
</evidence>
<evidence type="ECO:0008006" key="3">
    <source>
        <dbReference type="Google" id="ProtNLM"/>
    </source>
</evidence>
<accession>E1RHJ0</accession>